<keyword evidence="13" id="KW-1185">Reference proteome</keyword>
<dbReference type="InterPro" id="IPR037272">
    <property type="entry name" value="SNS_sf"/>
</dbReference>
<feature type="transmembrane region" description="Helical" evidence="11">
    <location>
        <begin position="244"/>
        <end position="264"/>
    </location>
</feature>
<feature type="transmembrane region" description="Helical" evidence="11">
    <location>
        <begin position="355"/>
        <end position="380"/>
    </location>
</feature>
<name>A0AA88HQ60_ARTSF</name>
<proteinExistence type="inferred from homology"/>
<keyword evidence="9" id="KW-1015">Disulfide bond</keyword>
<dbReference type="PROSITE" id="PS00610">
    <property type="entry name" value="NA_NEUROTRAN_SYMP_1"/>
    <property type="match status" value="1"/>
</dbReference>
<evidence type="ECO:0000256" key="10">
    <source>
        <dbReference type="RuleBase" id="RU003732"/>
    </source>
</evidence>
<keyword evidence="3 10" id="KW-0813">Transport</keyword>
<evidence type="ECO:0000256" key="11">
    <source>
        <dbReference type="SAM" id="Phobius"/>
    </source>
</evidence>
<keyword evidence="8" id="KW-0915">Sodium</keyword>
<dbReference type="InterPro" id="IPR000175">
    <property type="entry name" value="Na/ntran_symport"/>
</dbReference>
<evidence type="ECO:0000313" key="13">
    <source>
        <dbReference type="Proteomes" id="UP001187531"/>
    </source>
</evidence>
<dbReference type="PROSITE" id="PS00754">
    <property type="entry name" value="NA_NEUROTRAN_SYMP_2"/>
    <property type="match status" value="1"/>
</dbReference>
<dbReference type="Proteomes" id="UP001187531">
    <property type="component" value="Unassembled WGS sequence"/>
</dbReference>
<feature type="disulfide bond" evidence="9">
    <location>
        <begin position="168"/>
        <end position="177"/>
    </location>
</feature>
<dbReference type="PANTHER" id="PTHR11616">
    <property type="entry name" value="SODIUM/CHLORIDE DEPENDENT TRANSPORTER"/>
    <property type="match status" value="1"/>
</dbReference>
<dbReference type="AlphaFoldDB" id="A0AA88HQ60"/>
<feature type="transmembrane region" description="Helical" evidence="11">
    <location>
        <begin position="490"/>
        <end position="509"/>
    </location>
</feature>
<feature type="transmembrane region" description="Helical" evidence="11">
    <location>
        <begin position="530"/>
        <end position="551"/>
    </location>
</feature>
<accession>A0AA88HQ60</accession>
<feature type="binding site" evidence="8">
    <location>
        <position position="426"/>
    </location>
    <ligand>
        <name>Na(+)</name>
        <dbReference type="ChEBI" id="CHEBI:29101"/>
        <label>1</label>
    </ligand>
</feature>
<feature type="binding site" evidence="8">
    <location>
        <position position="66"/>
    </location>
    <ligand>
        <name>Na(+)</name>
        <dbReference type="ChEBI" id="CHEBI:29101"/>
        <label>1</label>
    </ligand>
</feature>
<keyword evidence="6 11" id="KW-1133">Transmembrane helix</keyword>
<evidence type="ECO:0000256" key="4">
    <source>
        <dbReference type="ARBA" id="ARBA00022692"/>
    </source>
</evidence>
<feature type="transmembrane region" description="Helical" evidence="11">
    <location>
        <begin position="322"/>
        <end position="343"/>
    </location>
</feature>
<gene>
    <name evidence="12" type="ORF">QYM36_009952</name>
</gene>
<evidence type="ECO:0000256" key="7">
    <source>
        <dbReference type="ARBA" id="ARBA00023136"/>
    </source>
</evidence>
<feature type="binding site" evidence="8">
    <location>
        <position position="65"/>
    </location>
    <ligand>
        <name>Na(+)</name>
        <dbReference type="ChEBI" id="CHEBI:29101"/>
        <label>1</label>
    </ligand>
</feature>
<feature type="transmembrane region" description="Helical" evidence="11">
    <location>
        <begin position="414"/>
        <end position="436"/>
    </location>
</feature>
<dbReference type="GO" id="GO:0005886">
    <property type="term" value="C:plasma membrane"/>
    <property type="evidence" value="ECO:0007669"/>
    <property type="project" value="TreeGrafter"/>
</dbReference>
<evidence type="ECO:0000256" key="1">
    <source>
        <dbReference type="ARBA" id="ARBA00004141"/>
    </source>
</evidence>
<dbReference type="SUPFAM" id="SSF161070">
    <property type="entry name" value="SNF-like"/>
    <property type="match status" value="1"/>
</dbReference>
<evidence type="ECO:0000256" key="8">
    <source>
        <dbReference type="PIRSR" id="PIRSR600175-1"/>
    </source>
</evidence>
<feature type="transmembrane region" description="Helical" evidence="11">
    <location>
        <begin position="86"/>
        <end position="108"/>
    </location>
</feature>
<dbReference type="PRINTS" id="PR00176">
    <property type="entry name" value="NANEUSMPORT"/>
</dbReference>
<feature type="binding site" evidence="8">
    <location>
        <position position="361"/>
    </location>
    <ligand>
        <name>Na(+)</name>
        <dbReference type="ChEBI" id="CHEBI:29101"/>
        <label>1</label>
    </ligand>
</feature>
<dbReference type="GO" id="GO:0046872">
    <property type="term" value="F:metal ion binding"/>
    <property type="evidence" value="ECO:0007669"/>
    <property type="project" value="UniProtKB-KW"/>
</dbReference>
<comment type="caution">
    <text evidence="12">The sequence shown here is derived from an EMBL/GenBank/DDBJ whole genome shotgun (WGS) entry which is preliminary data.</text>
</comment>
<feature type="transmembrane region" description="Helical" evidence="11">
    <location>
        <begin position="129"/>
        <end position="156"/>
    </location>
</feature>
<comment type="subcellular location">
    <subcellularLocation>
        <location evidence="1">Membrane</location>
        <topology evidence="1">Multi-pass membrane protein</topology>
    </subcellularLocation>
</comment>
<evidence type="ECO:0000313" key="12">
    <source>
        <dbReference type="EMBL" id="KAK2715133.1"/>
    </source>
</evidence>
<keyword evidence="5 10" id="KW-0769">Symport</keyword>
<evidence type="ECO:0000256" key="6">
    <source>
        <dbReference type="ARBA" id="ARBA00022989"/>
    </source>
</evidence>
<dbReference type="EMBL" id="JAVRJZ010000012">
    <property type="protein sequence ID" value="KAK2715133.1"/>
    <property type="molecule type" value="Genomic_DNA"/>
</dbReference>
<evidence type="ECO:0000256" key="5">
    <source>
        <dbReference type="ARBA" id="ARBA00022847"/>
    </source>
</evidence>
<dbReference type="PANTHER" id="PTHR11616:SF240">
    <property type="entry name" value="BLOATED TUBULES, ISOFORM B-RELATED"/>
    <property type="match status" value="1"/>
</dbReference>
<sequence>MVIIQNIVSETHMFPGNDLKVRGLVPNRQPDAMDRTYTPEVVDENKERGNWSNKVEFMMSCFSYAVGLGTIWRFPYLCYRNGGGAFLIPYIIMYLLAGLPLFFMELAFGQYASEGPITIWKICPLFQGIGYAMFSISFLVAIYYNVIVAWSFYYLFASFTNELPWSHCENDWNTPACARFDGKNCTVLGGLLNTTGHCLFQNESSPELWDSLKAAAGASRMPADEYFHHSVLGISDGIEDIGGIRWQLALCLLLGWIMVFFALLKGVKSFGKAVYFTAIFPYVVMFILLIRAATLPGYIDGIMFYLIPKWERLTEAKVWGDAAMQIFFALSPCWGGLITLASYNTFHNNCFRDSLIVATGNILTAFFAGFVIFGIMGFMAHELGKPVESVATEGAGLAFIAYPEAVSRLPFAPIWSILFFVMLLTLGLGTQFTLLETVVTTIVDSWPDKLRGRNHKWVVLGASCVMFLLGLTMCTRNGMYVLQLLDNHAATFSALIVGLCEIFVIHYLYGVDRFLNDIKVMLKRYPPTYGLWYFMWKYLTPVVIIGLFIFCTVDFAPSSYADVVFPGYVNAIGWVISAVPISLIPIVAIMKISKAKGSLRQRIDSLIKPTPDWGPALHRHRAEADVPRHVDSRVPLTLTVASSMNEEGGDLSDLDPVLEIPEEDGDIGLQMKPTRRV</sequence>
<dbReference type="Pfam" id="PF00209">
    <property type="entry name" value="SNF"/>
    <property type="match status" value="1"/>
</dbReference>
<evidence type="ECO:0000256" key="2">
    <source>
        <dbReference type="ARBA" id="ARBA00006459"/>
    </source>
</evidence>
<keyword evidence="8" id="KW-0479">Metal-binding</keyword>
<feature type="transmembrane region" description="Helical" evidence="11">
    <location>
        <begin position="457"/>
        <end position="478"/>
    </location>
</feature>
<comment type="similarity">
    <text evidence="2 10">Belongs to the sodium:neurotransmitter symporter (SNF) (TC 2.A.22) family.</text>
</comment>
<feature type="transmembrane region" description="Helical" evidence="11">
    <location>
        <begin position="273"/>
        <end position="293"/>
    </location>
</feature>
<dbReference type="GO" id="GO:0015375">
    <property type="term" value="F:glycine:sodium symporter activity"/>
    <property type="evidence" value="ECO:0007669"/>
    <property type="project" value="TreeGrafter"/>
</dbReference>
<evidence type="ECO:0000256" key="9">
    <source>
        <dbReference type="PIRSR" id="PIRSR600175-2"/>
    </source>
</evidence>
<organism evidence="12 13">
    <name type="scientific">Artemia franciscana</name>
    <name type="common">Brine shrimp</name>
    <name type="synonym">Artemia sanfranciscana</name>
    <dbReference type="NCBI Taxonomy" id="6661"/>
    <lineage>
        <taxon>Eukaryota</taxon>
        <taxon>Metazoa</taxon>
        <taxon>Ecdysozoa</taxon>
        <taxon>Arthropoda</taxon>
        <taxon>Crustacea</taxon>
        <taxon>Branchiopoda</taxon>
        <taxon>Anostraca</taxon>
        <taxon>Artemiidae</taxon>
        <taxon>Artemia</taxon>
    </lineage>
</organism>
<dbReference type="PROSITE" id="PS50267">
    <property type="entry name" value="NA_NEUROTRAN_SYMP_3"/>
    <property type="match status" value="1"/>
</dbReference>
<keyword evidence="4 10" id="KW-0812">Transmembrane</keyword>
<keyword evidence="7 11" id="KW-0472">Membrane</keyword>
<evidence type="ECO:0000256" key="3">
    <source>
        <dbReference type="ARBA" id="ARBA00022448"/>
    </source>
</evidence>
<protein>
    <recommendedName>
        <fullName evidence="10">Transporter</fullName>
    </recommendedName>
</protein>
<reference evidence="12" key="1">
    <citation type="submission" date="2023-07" db="EMBL/GenBank/DDBJ databases">
        <title>Chromosome-level genome assembly of Artemia franciscana.</title>
        <authorList>
            <person name="Jo E."/>
        </authorList>
    </citation>
    <scope>NUCLEOTIDE SEQUENCE</scope>
    <source>
        <tissue evidence="12">Whole body</tissue>
    </source>
</reference>
<feature type="transmembrane region" description="Helical" evidence="11">
    <location>
        <begin position="55"/>
        <end position="74"/>
    </location>
</feature>
<feature type="transmembrane region" description="Helical" evidence="11">
    <location>
        <begin position="571"/>
        <end position="592"/>
    </location>
</feature>